<dbReference type="FunFam" id="1.20.1250.20:FF:000218">
    <property type="entry name" value="facilitated trehalose transporter Tret1"/>
    <property type="match status" value="1"/>
</dbReference>
<comment type="subcellular location">
    <subcellularLocation>
        <location evidence="1">Cell membrane</location>
        <topology evidence="1">Multi-pass membrane protein</topology>
    </subcellularLocation>
</comment>
<feature type="transmembrane region" description="Helical" evidence="9">
    <location>
        <begin position="331"/>
        <end position="353"/>
    </location>
</feature>
<keyword evidence="5 9" id="KW-0812">Transmembrane</keyword>
<protein>
    <recommendedName>
        <fullName evidence="10">Major facilitator superfamily (MFS) profile domain-containing protein</fullName>
    </recommendedName>
</protein>
<dbReference type="Proteomes" id="UP001154114">
    <property type="component" value="Chromosome 23"/>
</dbReference>
<keyword evidence="4" id="KW-0762">Sugar transport</keyword>
<dbReference type="PROSITE" id="PS50850">
    <property type="entry name" value="MFS"/>
    <property type="match status" value="1"/>
</dbReference>
<organism evidence="11 12">
    <name type="scientific">Chrysodeixis includens</name>
    <name type="common">Soybean looper</name>
    <name type="synonym">Pseudoplusia includens</name>
    <dbReference type="NCBI Taxonomy" id="689277"/>
    <lineage>
        <taxon>Eukaryota</taxon>
        <taxon>Metazoa</taxon>
        <taxon>Ecdysozoa</taxon>
        <taxon>Arthropoda</taxon>
        <taxon>Hexapoda</taxon>
        <taxon>Insecta</taxon>
        <taxon>Pterygota</taxon>
        <taxon>Neoptera</taxon>
        <taxon>Endopterygota</taxon>
        <taxon>Lepidoptera</taxon>
        <taxon>Glossata</taxon>
        <taxon>Ditrysia</taxon>
        <taxon>Noctuoidea</taxon>
        <taxon>Noctuidae</taxon>
        <taxon>Plusiinae</taxon>
        <taxon>Chrysodeixis</taxon>
    </lineage>
</organism>
<keyword evidence="8" id="KW-0325">Glycoprotein</keyword>
<keyword evidence="7 9" id="KW-0472">Membrane</keyword>
<feature type="transmembrane region" description="Helical" evidence="9">
    <location>
        <begin position="61"/>
        <end position="84"/>
    </location>
</feature>
<proteinExistence type="predicted"/>
<feature type="transmembrane region" description="Helical" evidence="9">
    <location>
        <begin position="397"/>
        <end position="417"/>
    </location>
</feature>
<evidence type="ECO:0000256" key="8">
    <source>
        <dbReference type="ARBA" id="ARBA00023180"/>
    </source>
</evidence>
<feature type="transmembrane region" description="Helical" evidence="9">
    <location>
        <begin position="365"/>
        <end position="390"/>
    </location>
</feature>
<evidence type="ECO:0000259" key="10">
    <source>
        <dbReference type="PROSITE" id="PS50850"/>
    </source>
</evidence>
<dbReference type="InterPro" id="IPR020846">
    <property type="entry name" value="MFS_dom"/>
</dbReference>
<evidence type="ECO:0000256" key="1">
    <source>
        <dbReference type="ARBA" id="ARBA00004651"/>
    </source>
</evidence>
<accession>A0A9P0FVY9</accession>
<dbReference type="InterPro" id="IPR005828">
    <property type="entry name" value="MFS_sugar_transport-like"/>
</dbReference>
<evidence type="ECO:0000256" key="6">
    <source>
        <dbReference type="ARBA" id="ARBA00022989"/>
    </source>
</evidence>
<dbReference type="OrthoDB" id="4142200at2759"/>
<dbReference type="Gene3D" id="1.20.1250.20">
    <property type="entry name" value="MFS general substrate transporter like domains"/>
    <property type="match status" value="1"/>
</dbReference>
<dbReference type="SUPFAM" id="SSF103473">
    <property type="entry name" value="MFS general substrate transporter"/>
    <property type="match status" value="1"/>
</dbReference>
<sequence length="488" mass="52785">MLKYTMKKYCAEGSKLHQIIVASLMVLPVFSYGTAIGWISPMGPRLMSEETPASAPVHPDTISWMASVVYLVGTPTVFFFGYVVDNFGRKRALMLTSFAMAACWALKLYSTETWALITARAIVGLGVSGSYVVTPLYIKEISEDSVRGTLGSLVVLSQNLGNLFAYVMGEYLSYNGMLWVCLAVPILHLVLFTAMPETPSYLLKCGKVEEARDALAWLRCRDSSEPRVESELQSLLLELEQSKGGELGAALKTMITDVSTFRAFRIVLIITVARELCGCLAVLHFASLIFSKASASGWVLTANQQAAVLGLVQFVGSCTASTLVERTGRKPLLGTTCFVSGVAMCALGAWFFAHGAEGADAGGASWLPIVALCLCIYCDAAGLQPVPFVIMTEMFSFQLRGTVTAIVIAFACGLMSIELRVFQPIAASVGLYLIFWLFSAVCLVSTVYIACVVPETKMRSLDEIYAEIGSKGNKKGKEKDCEADVTKL</sequence>
<dbReference type="AlphaFoldDB" id="A0A9P0FVY9"/>
<feature type="transmembrane region" description="Helical" evidence="9">
    <location>
        <begin position="263"/>
        <end position="286"/>
    </location>
</feature>
<keyword evidence="12" id="KW-1185">Reference proteome</keyword>
<evidence type="ECO:0000256" key="3">
    <source>
        <dbReference type="ARBA" id="ARBA00022475"/>
    </source>
</evidence>
<dbReference type="PANTHER" id="PTHR48021">
    <property type="match status" value="1"/>
</dbReference>
<keyword evidence="2" id="KW-0813">Transport</keyword>
<dbReference type="InterPro" id="IPR003663">
    <property type="entry name" value="Sugar/inositol_transpt"/>
</dbReference>
<gene>
    <name evidence="11" type="ORF">CINC_LOCUS7476</name>
</gene>
<dbReference type="InterPro" id="IPR036259">
    <property type="entry name" value="MFS_trans_sf"/>
</dbReference>
<evidence type="ECO:0000256" key="7">
    <source>
        <dbReference type="ARBA" id="ARBA00023136"/>
    </source>
</evidence>
<reference evidence="11" key="1">
    <citation type="submission" date="2021-12" db="EMBL/GenBank/DDBJ databases">
        <authorList>
            <person name="King R."/>
        </authorList>
    </citation>
    <scope>NUCLEOTIDE SEQUENCE</scope>
</reference>
<feature type="transmembrane region" description="Helical" evidence="9">
    <location>
        <begin position="306"/>
        <end position="324"/>
    </location>
</feature>
<evidence type="ECO:0000256" key="9">
    <source>
        <dbReference type="SAM" id="Phobius"/>
    </source>
</evidence>
<evidence type="ECO:0000313" key="12">
    <source>
        <dbReference type="Proteomes" id="UP001154114"/>
    </source>
</evidence>
<evidence type="ECO:0000256" key="4">
    <source>
        <dbReference type="ARBA" id="ARBA00022597"/>
    </source>
</evidence>
<feature type="domain" description="Major facilitator superfamily (MFS) profile" evidence="10">
    <location>
        <begin position="21"/>
        <end position="457"/>
    </location>
</feature>
<dbReference type="GO" id="GO:0005886">
    <property type="term" value="C:plasma membrane"/>
    <property type="evidence" value="ECO:0007669"/>
    <property type="project" value="UniProtKB-SubCell"/>
</dbReference>
<evidence type="ECO:0000256" key="2">
    <source>
        <dbReference type="ARBA" id="ARBA00022448"/>
    </source>
</evidence>
<feature type="transmembrane region" description="Helical" evidence="9">
    <location>
        <begin position="20"/>
        <end position="41"/>
    </location>
</feature>
<name>A0A9P0FVY9_CHRIL</name>
<keyword evidence="6 9" id="KW-1133">Transmembrane helix</keyword>
<dbReference type="EMBL" id="LR824026">
    <property type="protein sequence ID" value="CAH0597000.1"/>
    <property type="molecule type" value="Genomic_DNA"/>
</dbReference>
<evidence type="ECO:0000313" key="11">
    <source>
        <dbReference type="EMBL" id="CAH0597000.1"/>
    </source>
</evidence>
<evidence type="ECO:0000256" key="5">
    <source>
        <dbReference type="ARBA" id="ARBA00022692"/>
    </source>
</evidence>
<feature type="transmembrane region" description="Helical" evidence="9">
    <location>
        <begin position="174"/>
        <end position="194"/>
    </location>
</feature>
<dbReference type="PANTHER" id="PTHR48021:SF33">
    <property type="entry name" value="AT22075P-RELATED"/>
    <property type="match status" value="1"/>
</dbReference>
<keyword evidence="3" id="KW-1003">Cell membrane</keyword>
<feature type="transmembrane region" description="Helical" evidence="9">
    <location>
        <begin position="429"/>
        <end position="453"/>
    </location>
</feature>
<dbReference type="PRINTS" id="PR00171">
    <property type="entry name" value="SUGRTRNSPORT"/>
</dbReference>
<dbReference type="GO" id="GO:0022857">
    <property type="term" value="F:transmembrane transporter activity"/>
    <property type="evidence" value="ECO:0007669"/>
    <property type="project" value="InterPro"/>
</dbReference>
<dbReference type="Pfam" id="PF00083">
    <property type="entry name" value="Sugar_tr"/>
    <property type="match status" value="1"/>
</dbReference>
<dbReference type="InterPro" id="IPR050549">
    <property type="entry name" value="MFS_Trehalose_Transporter"/>
</dbReference>
<feature type="transmembrane region" description="Helical" evidence="9">
    <location>
        <begin position="115"/>
        <end position="138"/>
    </location>
</feature>